<evidence type="ECO:0000256" key="9">
    <source>
        <dbReference type="SAM" id="MobiDB-lite"/>
    </source>
</evidence>
<accession>A0A699HC21</accession>
<comment type="caution">
    <text evidence="10">The sequence shown here is derived from an EMBL/GenBank/DDBJ whole genome shotgun (WGS) entry which is preliminary data.</text>
</comment>
<dbReference type="GO" id="GO:0009966">
    <property type="term" value="P:regulation of signal transduction"/>
    <property type="evidence" value="ECO:0007669"/>
    <property type="project" value="InterPro"/>
</dbReference>
<protein>
    <submittedName>
        <fullName evidence="10">Nicalin-1-like</fullName>
    </submittedName>
</protein>
<dbReference type="AlphaFoldDB" id="A0A699HC21"/>
<keyword evidence="6" id="KW-1133">Transmembrane helix</keyword>
<dbReference type="GO" id="GO:0005789">
    <property type="term" value="C:endoplasmic reticulum membrane"/>
    <property type="evidence" value="ECO:0007669"/>
    <property type="project" value="UniProtKB-SubCell"/>
</dbReference>
<keyword evidence="4" id="KW-0732">Signal</keyword>
<sequence length="201" mass="22686">MAASTPKLAVWLRSFDQCLRESIDYAICHNSLRSRENELWLHVYKSPENAYVKQIFEGLSNVAEEVGVTVRLKHKKINVSNSRVNDNTTPSSVPTLENNLTGDFSPTLLTDLDNKMKQQATVREYVALEHNHLRYMLRKRLQWSRWGRGGEAWWDDWVGVGAEQRMAAGSRMVGSGVGEEGGGRGRQVRGRRRGETVGLGS</sequence>
<dbReference type="InterPro" id="IPR016574">
    <property type="entry name" value="Nicalin"/>
</dbReference>
<name>A0A699HC21_TANCI</name>
<evidence type="ECO:0000256" key="8">
    <source>
        <dbReference type="ARBA" id="ARBA00023180"/>
    </source>
</evidence>
<evidence type="ECO:0000256" key="3">
    <source>
        <dbReference type="ARBA" id="ARBA00022692"/>
    </source>
</evidence>
<dbReference type="EMBL" id="BKCJ010106970">
    <property type="protein sequence ID" value="GEX41470.1"/>
    <property type="molecule type" value="Genomic_DNA"/>
</dbReference>
<evidence type="ECO:0000256" key="4">
    <source>
        <dbReference type="ARBA" id="ARBA00022729"/>
    </source>
</evidence>
<evidence type="ECO:0000313" key="10">
    <source>
        <dbReference type="EMBL" id="GEX41470.1"/>
    </source>
</evidence>
<evidence type="ECO:0000256" key="7">
    <source>
        <dbReference type="ARBA" id="ARBA00023136"/>
    </source>
</evidence>
<evidence type="ECO:0000256" key="6">
    <source>
        <dbReference type="ARBA" id="ARBA00022989"/>
    </source>
</evidence>
<comment type="similarity">
    <text evidence="2">Belongs to the nicastrin family.</text>
</comment>
<keyword evidence="7" id="KW-0472">Membrane</keyword>
<keyword evidence="8" id="KW-0325">Glycoprotein</keyword>
<feature type="region of interest" description="Disordered" evidence="9">
    <location>
        <begin position="172"/>
        <end position="201"/>
    </location>
</feature>
<feature type="non-terminal residue" evidence="10">
    <location>
        <position position="201"/>
    </location>
</feature>
<evidence type="ECO:0000256" key="1">
    <source>
        <dbReference type="ARBA" id="ARBA00004389"/>
    </source>
</evidence>
<evidence type="ECO:0000256" key="5">
    <source>
        <dbReference type="ARBA" id="ARBA00022824"/>
    </source>
</evidence>
<reference evidence="10" key="1">
    <citation type="journal article" date="2019" name="Sci. Rep.">
        <title>Draft genome of Tanacetum cinerariifolium, the natural source of mosquito coil.</title>
        <authorList>
            <person name="Yamashiro T."/>
            <person name="Shiraishi A."/>
            <person name="Satake H."/>
            <person name="Nakayama K."/>
        </authorList>
    </citation>
    <scope>NUCLEOTIDE SEQUENCE</scope>
</reference>
<organism evidence="10">
    <name type="scientific">Tanacetum cinerariifolium</name>
    <name type="common">Dalmatian daisy</name>
    <name type="synonym">Chrysanthemum cinerariifolium</name>
    <dbReference type="NCBI Taxonomy" id="118510"/>
    <lineage>
        <taxon>Eukaryota</taxon>
        <taxon>Viridiplantae</taxon>
        <taxon>Streptophyta</taxon>
        <taxon>Embryophyta</taxon>
        <taxon>Tracheophyta</taxon>
        <taxon>Spermatophyta</taxon>
        <taxon>Magnoliopsida</taxon>
        <taxon>eudicotyledons</taxon>
        <taxon>Gunneridae</taxon>
        <taxon>Pentapetalae</taxon>
        <taxon>asterids</taxon>
        <taxon>campanulids</taxon>
        <taxon>Asterales</taxon>
        <taxon>Asteraceae</taxon>
        <taxon>Asteroideae</taxon>
        <taxon>Anthemideae</taxon>
        <taxon>Anthemidinae</taxon>
        <taxon>Tanacetum</taxon>
    </lineage>
</organism>
<keyword evidence="5" id="KW-0256">Endoplasmic reticulum</keyword>
<evidence type="ECO:0000256" key="2">
    <source>
        <dbReference type="ARBA" id="ARBA00007717"/>
    </source>
</evidence>
<proteinExistence type="inferred from homology"/>
<keyword evidence="3" id="KW-0812">Transmembrane</keyword>
<dbReference type="PANTHER" id="PTHR31826">
    <property type="entry name" value="NICALIN"/>
    <property type="match status" value="1"/>
</dbReference>
<gene>
    <name evidence="10" type="ORF">Tci_313445</name>
</gene>
<comment type="subcellular location">
    <subcellularLocation>
        <location evidence="1">Endoplasmic reticulum membrane</location>
        <topology evidence="1">Single-pass membrane protein</topology>
    </subcellularLocation>
</comment>